<keyword evidence="1" id="KW-0472">Membrane</keyword>
<evidence type="ECO:0000313" key="2">
    <source>
        <dbReference type="EMBL" id="ADL50034.1"/>
    </source>
</evidence>
<dbReference type="Proteomes" id="UP000002730">
    <property type="component" value="Chromosome"/>
</dbReference>
<keyword evidence="3" id="KW-1185">Reference proteome</keyword>
<dbReference type="eggNOG" id="ENOG5030HE3">
    <property type="taxonomic scope" value="Bacteria"/>
</dbReference>
<dbReference type="EMBL" id="CP002160">
    <property type="protein sequence ID" value="ADL50034.1"/>
    <property type="molecule type" value="Genomic_DNA"/>
</dbReference>
<gene>
    <name evidence="2" type="ordered locus">Clocel_0250</name>
</gene>
<evidence type="ECO:0000256" key="1">
    <source>
        <dbReference type="SAM" id="Phobius"/>
    </source>
</evidence>
<feature type="transmembrane region" description="Helical" evidence="1">
    <location>
        <begin position="7"/>
        <end position="27"/>
    </location>
</feature>
<dbReference type="AlphaFoldDB" id="D9SPI5"/>
<dbReference type="STRING" id="573061.Clocel_0250"/>
<dbReference type="OrthoDB" id="1935917at2"/>
<accession>D9SPI5</accession>
<evidence type="ECO:0000313" key="3">
    <source>
        <dbReference type="Proteomes" id="UP000002730"/>
    </source>
</evidence>
<proteinExistence type="predicted"/>
<keyword evidence="1" id="KW-1133">Transmembrane helix</keyword>
<dbReference type="RefSeq" id="WP_010075201.1">
    <property type="nucleotide sequence ID" value="NC_014393.1"/>
</dbReference>
<organism evidence="2 3">
    <name type="scientific">Clostridium cellulovorans (strain ATCC 35296 / DSM 3052 / OCM 3 / 743B)</name>
    <dbReference type="NCBI Taxonomy" id="573061"/>
    <lineage>
        <taxon>Bacteria</taxon>
        <taxon>Bacillati</taxon>
        <taxon>Bacillota</taxon>
        <taxon>Clostridia</taxon>
        <taxon>Eubacteriales</taxon>
        <taxon>Clostridiaceae</taxon>
        <taxon>Clostridium</taxon>
    </lineage>
</organism>
<dbReference type="HOGENOM" id="CLU_2245208_0_0_9"/>
<keyword evidence="1" id="KW-0812">Transmembrane</keyword>
<name>D9SPI5_CLOC7</name>
<dbReference type="KEGG" id="ccb:Clocel_0250"/>
<sequence length="104" mass="11959">MKKRKYIYLLITILIISVAILAPRITYRIDSNLVNQDKKPIFVVKKDLYKDGGTTDYRGLGYQVIAWNRITANGTESGYEIYKSPNFRDVNDGPTKELKIVTDK</sequence>
<reference evidence="2 3" key="1">
    <citation type="submission" date="2010-08" db="EMBL/GenBank/DDBJ databases">
        <title>Complete sequence of Clostridium cellulovorans 743B.</title>
        <authorList>
            <consortium name="US DOE Joint Genome Institute"/>
            <person name="Lucas S."/>
            <person name="Copeland A."/>
            <person name="Lapidus A."/>
            <person name="Cheng J.-F."/>
            <person name="Bruce D."/>
            <person name="Goodwin L."/>
            <person name="Pitluck S."/>
            <person name="Chertkov O."/>
            <person name="Detter J.C."/>
            <person name="Han C."/>
            <person name="Tapia R."/>
            <person name="Land M."/>
            <person name="Hauser L."/>
            <person name="Chang Y.-J."/>
            <person name="Jeffries C."/>
            <person name="Kyrpides N."/>
            <person name="Ivanova N."/>
            <person name="Mikhailova N."/>
            <person name="Hemme C.L."/>
            <person name="Woyke T."/>
        </authorList>
    </citation>
    <scope>NUCLEOTIDE SEQUENCE [LARGE SCALE GENOMIC DNA]</scope>
    <source>
        <strain evidence="3">ATCC 35296 / DSM 3052 / OCM 3 / 743B</strain>
    </source>
</reference>
<protein>
    <submittedName>
        <fullName evidence="2">Uncharacterized protein</fullName>
    </submittedName>
</protein>